<dbReference type="Proteomes" id="UP001597051">
    <property type="component" value="Unassembled WGS sequence"/>
</dbReference>
<dbReference type="InterPro" id="IPR026341">
    <property type="entry name" value="T9SS_type_B"/>
</dbReference>
<keyword evidence="1" id="KW-0732">Signal</keyword>
<comment type="caution">
    <text evidence="2">The sequence shown here is derived from an EMBL/GenBank/DDBJ whole genome shotgun (WGS) entry which is preliminary data.</text>
</comment>
<dbReference type="RefSeq" id="WP_379755945.1">
    <property type="nucleotide sequence ID" value="NZ_JBHSYB010000024.1"/>
</dbReference>
<dbReference type="EMBL" id="JBHTIZ010000023">
    <property type="protein sequence ID" value="MFD0984604.1"/>
    <property type="molecule type" value="Genomic_DNA"/>
</dbReference>
<gene>
    <name evidence="2" type="ORF">ACFQ0S_08975</name>
</gene>
<evidence type="ECO:0000313" key="3">
    <source>
        <dbReference type="Proteomes" id="UP001597051"/>
    </source>
</evidence>
<organism evidence="2 3">
    <name type="scientific">Flavobacterium myungsuense</name>
    <dbReference type="NCBI Taxonomy" id="651823"/>
    <lineage>
        <taxon>Bacteria</taxon>
        <taxon>Pseudomonadati</taxon>
        <taxon>Bacteroidota</taxon>
        <taxon>Flavobacteriia</taxon>
        <taxon>Flavobacteriales</taxon>
        <taxon>Flavobacteriaceae</taxon>
        <taxon>Flavobacterium</taxon>
    </lineage>
</organism>
<sequence length="1405" mass="153275">MINRILYTISFLFTFNCFSQAIVVDETTYTVPELVSKVLVNSKCVQASNITWSTGTNYGSVNGIGYFETTNPNFPIKKGVILSTGSVKNAPGPNTTLQSDGNDSWLGDTDLDNTMTAAGIPTVSSNATILEFDFIPISSKFSFDFLFASEEYGNFQCNFGDAFAYLLTNTVTNVTTNLAVVPATSDPISVVTIRDNAYLGTCPSVNETFFDNYYGGALAAGAATNFEGSTVKMTASAVLVPNVKYRIKLVIADRNNFENDSAIFLSSQTFNLSENVLGPDYTIANNKAVCVGDIAEDITTGLDPMFNSFVWRKNGIVIPGQTGPNLTGVMGGNYCVTFTNFINICEPITDCIFVENYPSVNASNPLDIYKCNTGVATTYSYDFSRNTARMLVGSGSPSVPIQISYHISLADANSGSSPLTSPYDSPDNVTVYARILNQTTGCHIVKSFKLLTSLSPTATKPNDLTECSLTGIANFNLASNQSMILNGQNPLLNIVSFHSSQSDADNDLTPLPLNYASSGGTVYVRVENRDDPICYSTTSFELFVLLVQPLDVLPPVFVCSSYTLPKLVNGFYYEKTQGIGKEYFEGDIITKDPTKPEENVVTIFIFDPLSPCIPLKENTLIITFVDIPLITPKNQKVCDNVGFPLPGLAYGDYYSLPNGQGDKITGIIKTPQTIYTYFQSLDDPTCITESSFEVDILISPILPEFSDTYDCLSFSLPPLSIGKYLDSSGNPISAGTPITSTQTITVEASSNTIPICKDTKSFTVFIGTFPQPESKSYCVSFTLPALPIGKYYTAPNGSQGVGTEIPFGTIINVTTPVWIYVPADANSNCPSYDKKIIITIELPPLSNPNDASKGYCETYTLLPLANGNYFTGSNGLGRPLMAGDDIKKTTPIFIYITDGNSCKNEIPFTITINSNAKVDNRASLDFCGGINYPLTPMSLGSVGNYYNGPLGTGGLLPAGTVITKTKTIYIYGTTTTIPPCPVENYFTLSFTPRVDVSADIKVCENYVLPALTEGEYYTRRGGQGLKLNAGDIIDTDQTIYIYNEYPNRKEICTDESSFTVTITRPVVNNTIPSNKIYCDEDGVNDGSILIESTTLKEDILVGQPGPNANYDIKYYNSLADATIDKNPITTVKTQDVYYKINNVLTPDCFSIINKIGITINKIPLPDPNEGLICVNLSNTVVINSGLPIAPENVFEWYNNDANDLMSSETSNEITVSVPDIYAVKVTNTLTTCSSHKIAVTVVRSSPPLNIDFTTSSPFNENQVVTVLNPGGEGDYEYQLDFGPFQSSPIFEGVKPGDHKITIRDKNGCGYLEKPFTVINYLKYFTPNADGYNDTWNIIGLKDPEASISIFDRHGKLIKQISPIGTGWDGNYNNKPLPSSDYWFKVTYFDDLRNKKEFKAHFSLKR</sequence>
<name>A0ABW3J2V8_9FLAO</name>
<protein>
    <submittedName>
        <fullName evidence="2">Choice-of-anchor L domain-containing protein</fullName>
    </submittedName>
</protein>
<evidence type="ECO:0000256" key="1">
    <source>
        <dbReference type="SAM" id="SignalP"/>
    </source>
</evidence>
<reference evidence="3" key="1">
    <citation type="journal article" date="2019" name="Int. J. Syst. Evol. Microbiol.">
        <title>The Global Catalogue of Microorganisms (GCM) 10K type strain sequencing project: providing services to taxonomists for standard genome sequencing and annotation.</title>
        <authorList>
            <consortium name="The Broad Institute Genomics Platform"/>
            <consortium name="The Broad Institute Genome Sequencing Center for Infectious Disease"/>
            <person name="Wu L."/>
            <person name="Ma J."/>
        </authorList>
    </citation>
    <scope>NUCLEOTIDE SEQUENCE [LARGE SCALE GENOMIC DNA]</scope>
    <source>
        <strain evidence="3">CECT 7649</strain>
    </source>
</reference>
<dbReference type="Pfam" id="PF13585">
    <property type="entry name" value="CHU_C"/>
    <property type="match status" value="1"/>
</dbReference>
<feature type="signal peptide" evidence="1">
    <location>
        <begin position="1"/>
        <end position="21"/>
    </location>
</feature>
<proteinExistence type="predicted"/>
<dbReference type="NCBIfam" id="TIGR04131">
    <property type="entry name" value="Bac_Flav_CTERM"/>
    <property type="match status" value="1"/>
</dbReference>
<evidence type="ECO:0000313" key="2">
    <source>
        <dbReference type="EMBL" id="MFD0984604.1"/>
    </source>
</evidence>
<dbReference type="NCBIfam" id="NF038133">
    <property type="entry name" value="choice_anch_L"/>
    <property type="match status" value="1"/>
</dbReference>
<feature type="chain" id="PRO_5045693559" evidence="1">
    <location>
        <begin position="22"/>
        <end position="1405"/>
    </location>
</feature>
<dbReference type="InterPro" id="IPR049804">
    <property type="entry name" value="Choice_anch_L"/>
</dbReference>
<keyword evidence="3" id="KW-1185">Reference proteome</keyword>
<accession>A0ABW3J2V8</accession>